<evidence type="ECO:0000259" key="1">
    <source>
        <dbReference type="PROSITE" id="PS51410"/>
    </source>
</evidence>
<organism evidence="2">
    <name type="scientific">bioreactor metagenome</name>
    <dbReference type="NCBI Taxonomy" id="1076179"/>
    <lineage>
        <taxon>unclassified sequences</taxon>
        <taxon>metagenomes</taxon>
        <taxon>ecological metagenomes</taxon>
    </lineage>
</organism>
<comment type="caution">
    <text evidence="2">The sequence shown here is derived from an EMBL/GenBank/DDBJ whole genome shotgun (WGS) entry which is preliminary data.</text>
</comment>
<proteinExistence type="predicted"/>
<protein>
    <recommendedName>
        <fullName evidence="1">Biopterin-dependent aromatic amino acid hydroxylase family profile domain-containing protein</fullName>
    </recommendedName>
</protein>
<dbReference type="EMBL" id="VSSQ01049170">
    <property type="protein sequence ID" value="MPN03243.1"/>
    <property type="molecule type" value="Genomic_DNA"/>
</dbReference>
<dbReference type="AlphaFoldDB" id="A0A645ERT4"/>
<gene>
    <name evidence="2" type="ORF">SDC9_150470</name>
</gene>
<feature type="domain" description="Biopterin-dependent aromatic amino acid hydroxylase family profile" evidence="1">
    <location>
        <begin position="1"/>
        <end position="61"/>
    </location>
</feature>
<reference evidence="2" key="1">
    <citation type="submission" date="2019-08" db="EMBL/GenBank/DDBJ databases">
        <authorList>
            <person name="Kucharzyk K."/>
            <person name="Murdoch R.W."/>
            <person name="Higgins S."/>
            <person name="Loffler F."/>
        </authorList>
    </citation>
    <scope>NUCLEOTIDE SEQUENCE</scope>
</reference>
<dbReference type="GO" id="GO:0016714">
    <property type="term" value="F:oxidoreductase activity, acting on paired donors, with incorporation or reduction of molecular oxygen, reduced pteridine as one donor, and incorporation of one atom of oxygen"/>
    <property type="evidence" value="ECO:0007669"/>
    <property type="project" value="InterPro"/>
</dbReference>
<dbReference type="PROSITE" id="PS51410">
    <property type="entry name" value="BH4_AAA_HYDROXYL_2"/>
    <property type="match status" value="1"/>
</dbReference>
<dbReference type="InterPro" id="IPR019774">
    <property type="entry name" value="Aromatic-AA_hydroxylase_C"/>
</dbReference>
<name>A0A645ERT4_9ZZZZ</name>
<accession>A0A645ERT4</accession>
<evidence type="ECO:0000313" key="2">
    <source>
        <dbReference type="EMBL" id="MPN03243.1"/>
    </source>
</evidence>
<sequence>MERRSQFYVADTGENVADYIDWYDLYYGLIEKDMELYKGAYNAIITSSFRQTGFPVHKVKL</sequence>